<comment type="caution">
    <text evidence="3">The sequence shown here is derived from an EMBL/GenBank/DDBJ whole genome shotgun (WGS) entry which is preliminary data.</text>
</comment>
<accession>X1F2Q1</accession>
<evidence type="ECO:0000259" key="2">
    <source>
        <dbReference type="Pfam" id="PF02638"/>
    </source>
</evidence>
<name>X1F2Q1_9ZZZZ</name>
<organism evidence="3">
    <name type="scientific">marine sediment metagenome</name>
    <dbReference type="NCBI Taxonomy" id="412755"/>
    <lineage>
        <taxon>unclassified sequences</taxon>
        <taxon>metagenomes</taxon>
        <taxon>ecological metagenomes</taxon>
    </lineage>
</organism>
<evidence type="ECO:0000256" key="1">
    <source>
        <dbReference type="ARBA" id="ARBA00022729"/>
    </source>
</evidence>
<dbReference type="Pfam" id="PF02638">
    <property type="entry name" value="GHL10"/>
    <property type="match status" value="1"/>
</dbReference>
<sequence>VQNYDIDGVCLDEICYPESGREWGYNPQAVERFNRQFQREGKPLPEDPQWCQWRQEQVTQLVQRLFSTLRSVKPGVDLTVAVDVSGDPPESAEEFMSSGAFYRGLQNWVEWAEAGIVDNICLKNFWRGQPRGTVFVSWTDFALQNKGKAKILMGIAGFLNFTDAILPQMRIASVHGADGLVLFNYRNPTKENPTVFFQTVKATVFSDSYAGIPTSGIPPYEPPTISLEQYTTPTLVELLSVSVETSPTVLAPTPAPFVSPLPFEVVPEPAETPLIPLTEF</sequence>
<protein>
    <recommendedName>
        <fullName evidence="2">Glycosyl hydrolase-like 10 domain-containing protein</fullName>
    </recommendedName>
</protein>
<dbReference type="AlphaFoldDB" id="X1F2Q1"/>
<gene>
    <name evidence="3" type="ORF">S03H2_07415</name>
</gene>
<proteinExistence type="predicted"/>
<dbReference type="Gene3D" id="3.20.20.80">
    <property type="entry name" value="Glycosidases"/>
    <property type="match status" value="1"/>
</dbReference>
<dbReference type="PANTHER" id="PTHR43405">
    <property type="entry name" value="GLYCOSYL HYDROLASE DIGH"/>
    <property type="match status" value="1"/>
</dbReference>
<feature type="domain" description="Glycosyl hydrolase-like 10" evidence="2">
    <location>
        <begin position="1"/>
        <end position="135"/>
    </location>
</feature>
<evidence type="ECO:0000313" key="3">
    <source>
        <dbReference type="EMBL" id="GAH23649.1"/>
    </source>
</evidence>
<dbReference type="PANTHER" id="PTHR43405:SF1">
    <property type="entry name" value="GLYCOSYL HYDROLASE DIGH"/>
    <property type="match status" value="1"/>
</dbReference>
<feature type="non-terminal residue" evidence="3">
    <location>
        <position position="1"/>
    </location>
</feature>
<dbReference type="InterPro" id="IPR003790">
    <property type="entry name" value="GHL10"/>
</dbReference>
<dbReference type="EMBL" id="BARU01003423">
    <property type="protein sequence ID" value="GAH23649.1"/>
    <property type="molecule type" value="Genomic_DNA"/>
</dbReference>
<reference evidence="3" key="1">
    <citation type="journal article" date="2014" name="Front. Microbiol.">
        <title>High frequency of phylogenetically diverse reductive dehalogenase-homologous genes in deep subseafloor sedimentary metagenomes.</title>
        <authorList>
            <person name="Kawai M."/>
            <person name="Futagami T."/>
            <person name="Toyoda A."/>
            <person name="Takaki Y."/>
            <person name="Nishi S."/>
            <person name="Hori S."/>
            <person name="Arai W."/>
            <person name="Tsubouchi T."/>
            <person name="Morono Y."/>
            <person name="Uchiyama I."/>
            <person name="Ito T."/>
            <person name="Fujiyama A."/>
            <person name="Inagaki F."/>
            <person name="Takami H."/>
        </authorList>
    </citation>
    <scope>NUCLEOTIDE SEQUENCE</scope>
    <source>
        <strain evidence="3">Expedition CK06-06</strain>
    </source>
</reference>
<dbReference type="InterPro" id="IPR052177">
    <property type="entry name" value="Divisome_Glycosyl_Hydrolase"/>
</dbReference>
<keyword evidence="1" id="KW-0732">Signal</keyword>